<dbReference type="PANTHER" id="PTHR30023:SF0">
    <property type="entry name" value="PENICILLIN-SENSITIVE CARBOXYPEPTIDASE A"/>
    <property type="match status" value="1"/>
</dbReference>
<name>A0ABQ4KPL7_9BACI</name>
<dbReference type="Gene3D" id="3.40.710.10">
    <property type="entry name" value="DD-peptidase/beta-lactamase superfamily"/>
    <property type="match status" value="1"/>
</dbReference>
<protein>
    <submittedName>
        <fullName evidence="3">D-alanyl-D-alanine carboxypeptidase DacC</fullName>
    </submittedName>
</protein>
<keyword evidence="4" id="KW-1185">Reference proteome</keyword>
<dbReference type="SUPFAM" id="SSF56601">
    <property type="entry name" value="beta-lactamase/transpeptidase-like"/>
    <property type="match status" value="1"/>
</dbReference>
<dbReference type="PANTHER" id="PTHR30023">
    <property type="entry name" value="D-ALANYL-D-ALANINE CARBOXYPEPTIDASE"/>
    <property type="match status" value="1"/>
</dbReference>
<dbReference type="GO" id="GO:0004180">
    <property type="term" value="F:carboxypeptidase activity"/>
    <property type="evidence" value="ECO:0007669"/>
    <property type="project" value="UniProtKB-KW"/>
</dbReference>
<dbReference type="PRINTS" id="PR00922">
    <property type="entry name" value="DADACBPTASE3"/>
</dbReference>
<evidence type="ECO:0000313" key="3">
    <source>
        <dbReference type="EMBL" id="GIN59267.1"/>
    </source>
</evidence>
<accession>A0ABQ4KPL7</accession>
<sequence length="535" mass="58853">MKHQNKIKIVLFIAVCGVFIFIAKSQVWLPISTKAGGFTITMESNFPQLRTVVLEKESIYSAFSQQPPDPVNESATIAEKINSILQNPRLDGVITGISVRKADSGELIYSHNGQTQLRPASNLKLLTTATAMEVLGPDYQFSTEILTDGKIKKGVLHGNLYIKGKGDPTLLQKDLEAFALKLKKKGIKKIQGDIIGDDSWYDDVRYSQDLIWSDESYYYGGQISALTISPDEDYNAGSLILDVEPGKKEGAPPIMEIKPKSDYVEIVNQAKTVAKEKPEPDDLSIVREHGTNRIIIQGDVPLETAKTRVEMAVWEPTGYVVNLMGVALKDKKIAWNGKERTGITPESAVVLVSKKSMPLQDLLIPFMKLSNNIHAEILVKEMGKVIHNEGSWASGLAVMEATLADFGLNIDQILLRDGSGISDKNLLPPNELTKLLFKVQKKGWYPAFEASQPIAGEPGKMVGGTLRYRMTDEVLKGKVKAKTGSLTGVSTLSGYVTNTNGEKLIFSIMMNNYIQGSMSKIQDEICQMLAEATLE</sequence>
<keyword evidence="3" id="KW-0121">Carboxypeptidase</keyword>
<gene>
    <name evidence="3" type="primary">dacC</name>
    <name evidence="3" type="ORF">J8TS2_35860</name>
</gene>
<evidence type="ECO:0000313" key="4">
    <source>
        <dbReference type="Proteomes" id="UP000679950"/>
    </source>
</evidence>
<keyword evidence="2" id="KW-0378">Hydrolase</keyword>
<dbReference type="EMBL" id="BORB01000039">
    <property type="protein sequence ID" value="GIN59267.1"/>
    <property type="molecule type" value="Genomic_DNA"/>
</dbReference>
<evidence type="ECO:0000256" key="2">
    <source>
        <dbReference type="ARBA" id="ARBA00022801"/>
    </source>
</evidence>
<dbReference type="NCBIfam" id="TIGR00666">
    <property type="entry name" value="PBP4"/>
    <property type="match status" value="1"/>
</dbReference>
<reference evidence="3 4" key="1">
    <citation type="submission" date="2021-03" db="EMBL/GenBank/DDBJ databases">
        <title>Antimicrobial resistance genes in bacteria isolated from Japanese honey, and their potential for conferring macrolide and lincosamide resistance in the American foulbrood pathogen Paenibacillus larvae.</title>
        <authorList>
            <person name="Okamoto M."/>
            <person name="Kumagai M."/>
            <person name="Kanamori H."/>
            <person name="Takamatsu D."/>
        </authorList>
    </citation>
    <scope>NUCLEOTIDE SEQUENCE [LARGE SCALE GENOMIC DNA]</scope>
    <source>
        <strain evidence="3 4">J8TS2</strain>
    </source>
</reference>
<dbReference type="Pfam" id="PF02113">
    <property type="entry name" value="Peptidase_S13"/>
    <property type="match status" value="1"/>
</dbReference>
<dbReference type="InterPro" id="IPR012338">
    <property type="entry name" value="Beta-lactam/transpept-like"/>
</dbReference>
<comment type="similarity">
    <text evidence="1">Belongs to the peptidase S13 family.</text>
</comment>
<proteinExistence type="inferred from homology"/>
<organism evidence="3 4">
    <name type="scientific">Lederbergia ruris</name>
    <dbReference type="NCBI Taxonomy" id="217495"/>
    <lineage>
        <taxon>Bacteria</taxon>
        <taxon>Bacillati</taxon>
        <taxon>Bacillota</taxon>
        <taxon>Bacilli</taxon>
        <taxon>Bacillales</taxon>
        <taxon>Bacillaceae</taxon>
        <taxon>Lederbergia</taxon>
    </lineage>
</organism>
<dbReference type="InterPro" id="IPR000667">
    <property type="entry name" value="Peptidase_S13"/>
</dbReference>
<evidence type="ECO:0000256" key="1">
    <source>
        <dbReference type="ARBA" id="ARBA00006096"/>
    </source>
</evidence>
<dbReference type="Gene3D" id="3.50.80.20">
    <property type="entry name" value="D-Ala-D-Ala carboxypeptidase C, peptidase S13"/>
    <property type="match status" value="1"/>
</dbReference>
<dbReference type="Proteomes" id="UP000679950">
    <property type="component" value="Unassembled WGS sequence"/>
</dbReference>
<keyword evidence="3" id="KW-0645">Protease</keyword>
<comment type="caution">
    <text evidence="3">The sequence shown here is derived from an EMBL/GenBank/DDBJ whole genome shotgun (WGS) entry which is preliminary data.</text>
</comment>
<dbReference type="RefSeq" id="WP_212967156.1">
    <property type="nucleotide sequence ID" value="NZ_BORB01000039.1"/>
</dbReference>